<keyword evidence="1" id="KW-0472">Membrane</keyword>
<dbReference type="OrthoDB" id="8641742at2"/>
<evidence type="ECO:0000313" key="4">
    <source>
        <dbReference type="Proteomes" id="UP000054770"/>
    </source>
</evidence>
<keyword evidence="1" id="KW-0812">Transmembrane</keyword>
<name>A0A158KW26_9BURK</name>
<dbReference type="RefSeq" id="WP_087649317.1">
    <property type="nucleotide sequence ID" value="NZ_FCON02000172.1"/>
</dbReference>
<organism evidence="3 4">
    <name type="scientific">Caballeronia choica</name>
    <dbReference type="NCBI Taxonomy" id="326476"/>
    <lineage>
        <taxon>Bacteria</taxon>
        <taxon>Pseudomonadati</taxon>
        <taxon>Pseudomonadota</taxon>
        <taxon>Betaproteobacteria</taxon>
        <taxon>Burkholderiales</taxon>
        <taxon>Burkholderiaceae</taxon>
        <taxon>Caballeronia</taxon>
    </lineage>
</organism>
<feature type="signal peptide" evidence="2">
    <location>
        <begin position="1"/>
        <end position="22"/>
    </location>
</feature>
<proteinExistence type="predicted"/>
<dbReference type="Proteomes" id="UP000054770">
    <property type="component" value="Unassembled WGS sequence"/>
</dbReference>
<evidence type="ECO:0000256" key="1">
    <source>
        <dbReference type="SAM" id="Phobius"/>
    </source>
</evidence>
<feature type="transmembrane region" description="Helical" evidence="1">
    <location>
        <begin position="38"/>
        <end position="59"/>
    </location>
</feature>
<feature type="transmembrane region" description="Helical" evidence="1">
    <location>
        <begin position="71"/>
        <end position="89"/>
    </location>
</feature>
<evidence type="ECO:0000313" key="3">
    <source>
        <dbReference type="EMBL" id="SAL84919.1"/>
    </source>
</evidence>
<comment type="caution">
    <text evidence="3">The sequence shown here is derived from an EMBL/GenBank/DDBJ whole genome shotgun (WGS) entry which is preliminary data.</text>
</comment>
<dbReference type="Pfam" id="PF04956">
    <property type="entry name" value="TrbC"/>
    <property type="match status" value="1"/>
</dbReference>
<keyword evidence="1" id="KW-1133">Transmembrane helix</keyword>
<reference evidence="3" key="1">
    <citation type="submission" date="2016-01" db="EMBL/GenBank/DDBJ databases">
        <authorList>
            <person name="Peeters C."/>
        </authorList>
    </citation>
    <scope>NUCLEOTIDE SEQUENCE [LARGE SCALE GENOMIC DNA]</scope>
    <source>
        <strain evidence="3">LMG 22940</strain>
    </source>
</reference>
<gene>
    <name evidence="3" type="ORF">AWB68_07496</name>
</gene>
<keyword evidence="2" id="KW-0732">Signal</keyword>
<dbReference type="AlphaFoldDB" id="A0A158KW26"/>
<evidence type="ECO:0000256" key="2">
    <source>
        <dbReference type="SAM" id="SignalP"/>
    </source>
</evidence>
<sequence length="90" mass="9359">MKVIRSGAGFGLLMLAAAAAQAAGLDQAAGVVNLFKANLTTLIPAIATVALMLCGLFYAMRMMHKDSFVHWFIGILIAGSAAEITAMIFG</sequence>
<feature type="chain" id="PRO_5011111301" evidence="2">
    <location>
        <begin position="23"/>
        <end position="90"/>
    </location>
</feature>
<dbReference type="EMBL" id="FCON02000172">
    <property type="protein sequence ID" value="SAL84919.1"/>
    <property type="molecule type" value="Genomic_DNA"/>
</dbReference>
<accession>A0A158KW26</accession>
<dbReference type="InterPro" id="IPR007039">
    <property type="entry name" value="TrbC/VirB2"/>
</dbReference>
<protein>
    <submittedName>
        <fullName evidence="3">TrbC/VIRB2 family protein</fullName>
    </submittedName>
</protein>
<keyword evidence="4" id="KW-1185">Reference proteome</keyword>